<dbReference type="GO" id="GO:0004177">
    <property type="term" value="F:aminopeptidase activity"/>
    <property type="evidence" value="ECO:0007669"/>
    <property type="project" value="UniProtKB-KW"/>
</dbReference>
<dbReference type="Proteomes" id="UP000186026">
    <property type="component" value="Unassembled WGS sequence"/>
</dbReference>
<dbReference type="RefSeq" id="WP_076501961.1">
    <property type="nucleotide sequence ID" value="NZ_FTOP01000011.1"/>
</dbReference>
<evidence type="ECO:0000259" key="1">
    <source>
        <dbReference type="Pfam" id="PF12146"/>
    </source>
</evidence>
<reference evidence="3" key="1">
    <citation type="submission" date="2017-01" db="EMBL/GenBank/DDBJ databases">
        <authorList>
            <person name="Varghese N."/>
            <person name="Submissions S."/>
        </authorList>
    </citation>
    <scope>NUCLEOTIDE SEQUENCE [LARGE SCALE GENOMIC DNA]</scope>
    <source>
        <strain evidence="3">DSM 46698</strain>
    </source>
</reference>
<proteinExistence type="predicted"/>
<feature type="domain" description="Serine aminopeptidase S33" evidence="1">
    <location>
        <begin position="144"/>
        <end position="207"/>
    </location>
</feature>
<dbReference type="AlphaFoldDB" id="A0A1N7NPG0"/>
<dbReference type="Pfam" id="PF12146">
    <property type="entry name" value="Hydrolase_4"/>
    <property type="match status" value="1"/>
</dbReference>
<dbReference type="STRING" id="529505.SAMN05421761_11133"/>
<keyword evidence="2" id="KW-0031">Aminopeptidase</keyword>
<gene>
    <name evidence="2" type="ORF">SAMN05421761_11133</name>
</gene>
<name>A0A1N7NPG0_9BACT</name>
<keyword evidence="2" id="KW-0378">Hydrolase</keyword>
<dbReference type="Gene3D" id="3.40.50.1820">
    <property type="entry name" value="alpha/beta hydrolase"/>
    <property type="match status" value="1"/>
</dbReference>
<sequence length="344" mass="38502">MLKRILTIAMALAMLLAIVYMLGPKAEIEDLSGEYHQVPTDPTQLENYIKAIEDTVTGLKPGTTARIVWADSNKSKTPYSIVYIHGFGASEKEGSPVHEQVAQYFNANLYLARLPEHGISRPDAMKYLSAKLLLEAAREAFMIGKSIGDSVIVIGTSMGGALSLNLAAERPDMKALILYSPAIEEGGKALDRFFQPWNKYLAENFLIKDGMRINQREGEKAKYWSEEYHLNSYVSLGVLLRSTMNEQTFKKIKQPLFLGYYYKNDQEQDFVVSVPKMLEMYESVSTLPELKLKNPFPESGDHVIASEITSKDWQGVRNATIDFLENIVGLKANPEIDLAAVPSH</sequence>
<evidence type="ECO:0000313" key="2">
    <source>
        <dbReference type="EMBL" id="SIT00206.1"/>
    </source>
</evidence>
<organism evidence="2 3">
    <name type="scientific">Belliella pelovolcani</name>
    <dbReference type="NCBI Taxonomy" id="529505"/>
    <lineage>
        <taxon>Bacteria</taxon>
        <taxon>Pseudomonadati</taxon>
        <taxon>Bacteroidota</taxon>
        <taxon>Cytophagia</taxon>
        <taxon>Cytophagales</taxon>
        <taxon>Cyclobacteriaceae</taxon>
        <taxon>Belliella</taxon>
    </lineage>
</organism>
<protein>
    <submittedName>
        <fullName evidence="2">Serine aminopeptidase, S33</fullName>
    </submittedName>
</protein>
<dbReference type="EMBL" id="FTOP01000011">
    <property type="protein sequence ID" value="SIT00206.1"/>
    <property type="molecule type" value="Genomic_DNA"/>
</dbReference>
<dbReference type="InterPro" id="IPR029058">
    <property type="entry name" value="AB_hydrolase_fold"/>
</dbReference>
<dbReference type="SUPFAM" id="SSF53474">
    <property type="entry name" value="alpha/beta-Hydrolases"/>
    <property type="match status" value="1"/>
</dbReference>
<evidence type="ECO:0000313" key="3">
    <source>
        <dbReference type="Proteomes" id="UP000186026"/>
    </source>
</evidence>
<accession>A0A1N7NPG0</accession>
<dbReference type="InterPro" id="IPR022742">
    <property type="entry name" value="Hydrolase_4"/>
</dbReference>
<keyword evidence="2" id="KW-0645">Protease</keyword>
<dbReference type="OrthoDB" id="5416147at2"/>
<keyword evidence="3" id="KW-1185">Reference proteome</keyword>